<feature type="compositionally biased region" description="Basic and acidic residues" evidence="1">
    <location>
        <begin position="766"/>
        <end position="779"/>
    </location>
</feature>
<organism evidence="2 3">
    <name type="scientific">Dothidotthia symphoricarpi CBS 119687</name>
    <dbReference type="NCBI Taxonomy" id="1392245"/>
    <lineage>
        <taxon>Eukaryota</taxon>
        <taxon>Fungi</taxon>
        <taxon>Dikarya</taxon>
        <taxon>Ascomycota</taxon>
        <taxon>Pezizomycotina</taxon>
        <taxon>Dothideomycetes</taxon>
        <taxon>Pleosporomycetidae</taxon>
        <taxon>Pleosporales</taxon>
        <taxon>Dothidotthiaceae</taxon>
        <taxon>Dothidotthia</taxon>
    </lineage>
</organism>
<dbReference type="OrthoDB" id="3800703at2759"/>
<dbReference type="EMBL" id="ML977517">
    <property type="protein sequence ID" value="KAF2125123.1"/>
    <property type="molecule type" value="Genomic_DNA"/>
</dbReference>
<gene>
    <name evidence="2" type="ORF">P153DRAFT_360728</name>
</gene>
<feature type="region of interest" description="Disordered" evidence="1">
    <location>
        <begin position="165"/>
        <end position="194"/>
    </location>
</feature>
<protein>
    <recommendedName>
        <fullName evidence="4">Ubiquitin-like protease family profile domain-containing protein</fullName>
    </recommendedName>
</protein>
<evidence type="ECO:0008006" key="4">
    <source>
        <dbReference type="Google" id="ProtNLM"/>
    </source>
</evidence>
<dbReference type="InterPro" id="IPR038765">
    <property type="entry name" value="Papain-like_cys_pep_sf"/>
</dbReference>
<proteinExistence type="predicted"/>
<dbReference type="Proteomes" id="UP000799771">
    <property type="component" value="Unassembled WGS sequence"/>
</dbReference>
<sequence>MADIQSIPTDGPSSPIPTGQTTDQTPDQKVVEDWLENKLYTEYATIEPKAYSRKLYALRMGQFLDILRTAGPKSWLYEDAINMSLALLTNIPSRRDCFFLPSFDAQMLCQLGLGVVGIDGLYPEIGQSLRDADKRWIIIPCNDGMLGNLFDIPVGEDGKIWEMGKQRPAKEDPQHLGKQRPTKEDPKKQNAVRRPLGEGEHWGLMIIDKREETARWLDSAVSLKEQIKNGKKVTSISEMFNAGRAAGKVLRGYDKLLGRKPGQFTVSTIKWSAHQTYDNTTVGDRGACGPWMYACLKHIYETPGALDDVNAHFKRGSRVSGVFGRGGKGFNSKRTREDIVKQIRLKQEEKEKREELGLGLKPEIIKILGLGVSLPDLFAAVKRHQSVQEEEVEDEGLALKLQQAHDKLQEYQPQWQAALAEGVFDGDLSGYVKMLKVQEQILGDAEHNGDSEETPITYTRVSIGDVLYVVPNDDEQFWETQDESWSDDDIPDFARMPKKELREWEALHPKIAKAKGKRGEGHTHATSRAMLQAKFKETFLREPDANFRDVWVRDHTVFDKHITYTVPQIRYEIMNKYEPKTLERLEKYAQSATSTGSGTVINHATTTPPPRTHQSAIIHPHDIDMVPRDFADEQEVDEPALAKWKEANEHHFEEMKLREEGTGDHISFRAALQALSGSSFTDESDARLRTIWIRDGFALDEGFRAQDVADLDFAAMRIRLWDVYERFRLDGSEGLPDSDSDSDGDGDDSNDDVDVDSPEEDSPDANPKKGEGSKKRPYEPEEGEEEDGHTTKKQKHGDESEQSHTNGPKTKEKKRVVAYPKGFTKNTLPELASLQSKQLPILMTVNKDLFDGHSTS</sequence>
<evidence type="ECO:0000313" key="3">
    <source>
        <dbReference type="Proteomes" id="UP000799771"/>
    </source>
</evidence>
<dbReference type="RefSeq" id="XP_033519515.1">
    <property type="nucleotide sequence ID" value="XM_033666936.1"/>
</dbReference>
<keyword evidence="3" id="KW-1185">Reference proteome</keyword>
<reference evidence="2" key="1">
    <citation type="journal article" date="2020" name="Stud. Mycol.">
        <title>101 Dothideomycetes genomes: a test case for predicting lifestyles and emergence of pathogens.</title>
        <authorList>
            <person name="Haridas S."/>
            <person name="Albert R."/>
            <person name="Binder M."/>
            <person name="Bloem J."/>
            <person name="Labutti K."/>
            <person name="Salamov A."/>
            <person name="Andreopoulos B."/>
            <person name="Baker S."/>
            <person name="Barry K."/>
            <person name="Bills G."/>
            <person name="Bluhm B."/>
            <person name="Cannon C."/>
            <person name="Castanera R."/>
            <person name="Culley D."/>
            <person name="Daum C."/>
            <person name="Ezra D."/>
            <person name="Gonzalez J."/>
            <person name="Henrissat B."/>
            <person name="Kuo A."/>
            <person name="Liang C."/>
            <person name="Lipzen A."/>
            <person name="Lutzoni F."/>
            <person name="Magnuson J."/>
            <person name="Mondo S."/>
            <person name="Nolan M."/>
            <person name="Ohm R."/>
            <person name="Pangilinan J."/>
            <person name="Park H.-J."/>
            <person name="Ramirez L."/>
            <person name="Alfaro M."/>
            <person name="Sun H."/>
            <person name="Tritt A."/>
            <person name="Yoshinaga Y."/>
            <person name="Zwiers L.-H."/>
            <person name="Turgeon B."/>
            <person name="Goodwin S."/>
            <person name="Spatafora J."/>
            <person name="Crous P."/>
            <person name="Grigoriev I."/>
        </authorList>
    </citation>
    <scope>NUCLEOTIDE SEQUENCE</scope>
    <source>
        <strain evidence="2">CBS 119687</strain>
    </source>
</reference>
<feature type="compositionally biased region" description="Low complexity" evidence="1">
    <location>
        <begin position="17"/>
        <end position="27"/>
    </location>
</feature>
<dbReference type="Gene3D" id="3.40.395.10">
    <property type="entry name" value="Adenoviral Proteinase, Chain A"/>
    <property type="match status" value="1"/>
</dbReference>
<dbReference type="GeneID" id="54407368"/>
<dbReference type="AlphaFoldDB" id="A0A6A6A1R9"/>
<feature type="compositionally biased region" description="Acidic residues" evidence="1">
    <location>
        <begin position="736"/>
        <end position="763"/>
    </location>
</feature>
<dbReference type="SUPFAM" id="SSF54001">
    <property type="entry name" value="Cysteine proteinases"/>
    <property type="match status" value="1"/>
</dbReference>
<feature type="region of interest" description="Disordered" evidence="1">
    <location>
        <begin position="731"/>
        <end position="817"/>
    </location>
</feature>
<accession>A0A6A6A1R9</accession>
<feature type="region of interest" description="Disordered" evidence="1">
    <location>
        <begin position="1"/>
        <end position="27"/>
    </location>
</feature>
<evidence type="ECO:0000256" key="1">
    <source>
        <dbReference type="SAM" id="MobiDB-lite"/>
    </source>
</evidence>
<feature type="compositionally biased region" description="Basic and acidic residues" evidence="1">
    <location>
        <begin position="165"/>
        <end position="188"/>
    </location>
</feature>
<feature type="compositionally biased region" description="Polar residues" evidence="1">
    <location>
        <begin position="1"/>
        <end position="12"/>
    </location>
</feature>
<name>A0A6A6A1R9_9PLEO</name>
<evidence type="ECO:0000313" key="2">
    <source>
        <dbReference type="EMBL" id="KAF2125123.1"/>
    </source>
</evidence>